<evidence type="ECO:0000313" key="6">
    <source>
        <dbReference type="Proteomes" id="UP001240447"/>
    </source>
</evidence>
<protein>
    <submittedName>
        <fullName evidence="5">DNA-binding MarR family transcriptional regulator</fullName>
    </submittedName>
</protein>
<evidence type="ECO:0000259" key="4">
    <source>
        <dbReference type="PROSITE" id="PS50995"/>
    </source>
</evidence>
<dbReference type="InterPro" id="IPR011991">
    <property type="entry name" value="ArsR-like_HTH"/>
</dbReference>
<dbReference type="PROSITE" id="PS01117">
    <property type="entry name" value="HTH_MARR_1"/>
    <property type="match status" value="1"/>
</dbReference>
<sequence length="149" mass="16486">MAPTIEKLARTDVGLASALRLSVFRLVRRLRSERDPDNELSIGQLAVLGDLLREGEASVGELARRQMVQPPTMTRAINDLEAAGYVTRRACEDDGRRALISISDQGAATLAADRKRRDAWLARELRNLTPEERDALRTAAPILERLANA</sequence>
<dbReference type="PROSITE" id="PS50995">
    <property type="entry name" value="HTH_MARR_2"/>
    <property type="match status" value="1"/>
</dbReference>
<dbReference type="InterPro" id="IPR036388">
    <property type="entry name" value="WH-like_DNA-bd_sf"/>
</dbReference>
<dbReference type="EMBL" id="JAUSQM010000001">
    <property type="protein sequence ID" value="MDP9822148.1"/>
    <property type="molecule type" value="Genomic_DNA"/>
</dbReference>
<dbReference type="InterPro" id="IPR052526">
    <property type="entry name" value="HTH-type_Bedaq_tolerance"/>
</dbReference>
<evidence type="ECO:0000256" key="1">
    <source>
        <dbReference type="ARBA" id="ARBA00023015"/>
    </source>
</evidence>
<dbReference type="CDD" id="cd00090">
    <property type="entry name" value="HTH_ARSR"/>
    <property type="match status" value="1"/>
</dbReference>
<proteinExistence type="predicted"/>
<dbReference type="PRINTS" id="PR00598">
    <property type="entry name" value="HTHMARR"/>
</dbReference>
<evidence type="ECO:0000256" key="2">
    <source>
        <dbReference type="ARBA" id="ARBA00023125"/>
    </source>
</evidence>
<accession>A0ABT9NP25</accession>
<dbReference type="PANTHER" id="PTHR39515:SF2">
    <property type="entry name" value="HTH-TYPE TRANSCRIPTIONAL REGULATOR RV0880"/>
    <property type="match status" value="1"/>
</dbReference>
<organism evidence="5 6">
    <name type="scientific">Nocardioides massiliensis</name>
    <dbReference type="NCBI Taxonomy" id="1325935"/>
    <lineage>
        <taxon>Bacteria</taxon>
        <taxon>Bacillati</taxon>
        <taxon>Actinomycetota</taxon>
        <taxon>Actinomycetes</taxon>
        <taxon>Propionibacteriales</taxon>
        <taxon>Nocardioidaceae</taxon>
        <taxon>Nocardioides</taxon>
    </lineage>
</organism>
<keyword evidence="6" id="KW-1185">Reference proteome</keyword>
<evidence type="ECO:0000313" key="5">
    <source>
        <dbReference type="EMBL" id="MDP9822148.1"/>
    </source>
</evidence>
<dbReference type="Pfam" id="PF01047">
    <property type="entry name" value="MarR"/>
    <property type="match status" value="1"/>
</dbReference>
<name>A0ABT9NP25_9ACTN</name>
<dbReference type="InterPro" id="IPR023187">
    <property type="entry name" value="Tscrpt_reg_MarR-type_CS"/>
</dbReference>
<dbReference type="InterPro" id="IPR036390">
    <property type="entry name" value="WH_DNA-bd_sf"/>
</dbReference>
<reference evidence="5 6" key="1">
    <citation type="submission" date="2023-07" db="EMBL/GenBank/DDBJ databases">
        <title>Sequencing the genomes of 1000 actinobacteria strains.</title>
        <authorList>
            <person name="Klenk H.-P."/>
        </authorList>
    </citation>
    <scope>NUCLEOTIDE SEQUENCE [LARGE SCALE GENOMIC DNA]</scope>
    <source>
        <strain evidence="5 6">GD13</strain>
    </source>
</reference>
<keyword evidence="1" id="KW-0805">Transcription regulation</keyword>
<dbReference type="InterPro" id="IPR000835">
    <property type="entry name" value="HTH_MarR-typ"/>
</dbReference>
<dbReference type="PANTHER" id="PTHR39515">
    <property type="entry name" value="CONSERVED PROTEIN"/>
    <property type="match status" value="1"/>
</dbReference>
<dbReference type="SMART" id="SM00347">
    <property type="entry name" value="HTH_MARR"/>
    <property type="match status" value="1"/>
</dbReference>
<comment type="caution">
    <text evidence="5">The sequence shown here is derived from an EMBL/GenBank/DDBJ whole genome shotgun (WGS) entry which is preliminary data.</text>
</comment>
<evidence type="ECO:0000256" key="3">
    <source>
        <dbReference type="ARBA" id="ARBA00023163"/>
    </source>
</evidence>
<dbReference type="Proteomes" id="UP001240447">
    <property type="component" value="Unassembled WGS sequence"/>
</dbReference>
<dbReference type="Gene3D" id="1.10.10.10">
    <property type="entry name" value="Winged helix-like DNA-binding domain superfamily/Winged helix DNA-binding domain"/>
    <property type="match status" value="1"/>
</dbReference>
<dbReference type="GO" id="GO:0003677">
    <property type="term" value="F:DNA binding"/>
    <property type="evidence" value="ECO:0007669"/>
    <property type="project" value="UniProtKB-KW"/>
</dbReference>
<dbReference type="SUPFAM" id="SSF46785">
    <property type="entry name" value="Winged helix' DNA-binding domain"/>
    <property type="match status" value="1"/>
</dbReference>
<keyword evidence="3" id="KW-0804">Transcription</keyword>
<gene>
    <name evidence="5" type="ORF">J2S59_001957</name>
</gene>
<dbReference type="Gene3D" id="1.10.287.100">
    <property type="match status" value="1"/>
</dbReference>
<keyword evidence="2 5" id="KW-0238">DNA-binding</keyword>
<dbReference type="RefSeq" id="WP_246360168.1">
    <property type="nucleotide sequence ID" value="NZ_CCXJ01000153.1"/>
</dbReference>
<feature type="domain" description="HTH marR-type" evidence="4">
    <location>
        <begin position="16"/>
        <end position="148"/>
    </location>
</feature>